<feature type="region of interest" description="Disordered" evidence="1">
    <location>
        <begin position="83"/>
        <end position="106"/>
    </location>
</feature>
<dbReference type="Proteomes" id="UP001362999">
    <property type="component" value="Unassembled WGS sequence"/>
</dbReference>
<organism evidence="2 3">
    <name type="scientific">Favolaschia claudopus</name>
    <dbReference type="NCBI Taxonomy" id="2862362"/>
    <lineage>
        <taxon>Eukaryota</taxon>
        <taxon>Fungi</taxon>
        <taxon>Dikarya</taxon>
        <taxon>Basidiomycota</taxon>
        <taxon>Agaricomycotina</taxon>
        <taxon>Agaricomycetes</taxon>
        <taxon>Agaricomycetidae</taxon>
        <taxon>Agaricales</taxon>
        <taxon>Marasmiineae</taxon>
        <taxon>Mycenaceae</taxon>
        <taxon>Favolaschia</taxon>
    </lineage>
</organism>
<accession>A0AAV9ZJY5</accession>
<reference evidence="2 3" key="1">
    <citation type="journal article" date="2024" name="J Genomics">
        <title>Draft genome sequencing and assembly of Favolaschia claudopus CIRM-BRFM 2984 isolated from oak limbs.</title>
        <authorList>
            <person name="Navarro D."/>
            <person name="Drula E."/>
            <person name="Chaduli D."/>
            <person name="Cazenave R."/>
            <person name="Ahrendt S."/>
            <person name="Wang J."/>
            <person name="Lipzen A."/>
            <person name="Daum C."/>
            <person name="Barry K."/>
            <person name="Grigoriev I.V."/>
            <person name="Favel A."/>
            <person name="Rosso M.N."/>
            <person name="Martin F."/>
        </authorList>
    </citation>
    <scope>NUCLEOTIDE SEQUENCE [LARGE SCALE GENOMIC DNA]</scope>
    <source>
        <strain evidence="2 3">CIRM-BRFM 2984</strain>
    </source>
</reference>
<proteinExistence type="predicted"/>
<keyword evidence="3" id="KW-1185">Reference proteome</keyword>
<evidence type="ECO:0000313" key="2">
    <source>
        <dbReference type="EMBL" id="KAK6984533.1"/>
    </source>
</evidence>
<feature type="compositionally biased region" description="Pro residues" evidence="1">
    <location>
        <begin position="91"/>
        <end position="105"/>
    </location>
</feature>
<evidence type="ECO:0000256" key="1">
    <source>
        <dbReference type="SAM" id="MobiDB-lite"/>
    </source>
</evidence>
<name>A0AAV9ZJY5_9AGAR</name>
<feature type="region of interest" description="Disordered" evidence="1">
    <location>
        <begin position="1"/>
        <end position="27"/>
    </location>
</feature>
<gene>
    <name evidence="2" type="ORF">R3P38DRAFT_2806537</name>
</gene>
<dbReference type="EMBL" id="JAWWNJ010000137">
    <property type="protein sequence ID" value="KAK6984533.1"/>
    <property type="molecule type" value="Genomic_DNA"/>
</dbReference>
<protein>
    <submittedName>
        <fullName evidence="2">Uncharacterized protein</fullName>
    </submittedName>
</protein>
<comment type="caution">
    <text evidence="2">The sequence shown here is derived from an EMBL/GenBank/DDBJ whole genome shotgun (WGS) entry which is preliminary data.</text>
</comment>
<dbReference type="AlphaFoldDB" id="A0AAV9ZJY5"/>
<sequence length="143" mass="15755">MASNSGERLKRRWNVSHKGAGGFDPEMVTQKGWGWVGKRVLQTDMGDSPGVRASLRTQAYESRLLRTRTSVRVKVAPLSIARMSQARSAPEPAPDPPAVAPPAPFAPHSVRTKVPIRLDSLQTVVVSVETVYYSRLQRLAHDN</sequence>
<evidence type="ECO:0000313" key="3">
    <source>
        <dbReference type="Proteomes" id="UP001362999"/>
    </source>
</evidence>